<reference evidence="1" key="2">
    <citation type="journal article" date="2022" name="New Phytol.">
        <title>Evolutionary transition to the ectomycorrhizal habit in the genomes of a hyperdiverse lineage of mushroom-forming fungi.</title>
        <authorList>
            <person name="Looney B."/>
            <person name="Miyauchi S."/>
            <person name="Morin E."/>
            <person name="Drula E."/>
            <person name="Courty P.E."/>
            <person name="Kohler A."/>
            <person name="Kuo A."/>
            <person name="LaButti K."/>
            <person name="Pangilinan J."/>
            <person name="Lipzen A."/>
            <person name="Riley R."/>
            <person name="Andreopoulos W."/>
            <person name="He G."/>
            <person name="Johnson J."/>
            <person name="Nolan M."/>
            <person name="Tritt A."/>
            <person name="Barry K.W."/>
            <person name="Grigoriev I.V."/>
            <person name="Nagy L.G."/>
            <person name="Hibbett D."/>
            <person name="Henrissat B."/>
            <person name="Matheny P.B."/>
            <person name="Labbe J."/>
            <person name="Martin F.M."/>
        </authorList>
    </citation>
    <scope>NUCLEOTIDE SEQUENCE</scope>
    <source>
        <strain evidence="1">HHB10654</strain>
    </source>
</reference>
<dbReference type="Proteomes" id="UP000814140">
    <property type="component" value="Unassembled WGS sequence"/>
</dbReference>
<gene>
    <name evidence="1" type="ORF">BV25DRAFT_1913992</name>
</gene>
<dbReference type="EMBL" id="MU277197">
    <property type="protein sequence ID" value="KAI0064828.1"/>
    <property type="molecule type" value="Genomic_DNA"/>
</dbReference>
<sequence length="516" mass="57764">MFFFNTSDLIVIAASLLFLTIFVQRRKQRNLPYPPGPRPLPIVGNLFDVPKESSWLVYTEWAKTYGDVISLQVFGQVIVVLNSAKSARDLLEKRAAIYSGRPAIPFFDLANWNEWYIVFLAADTANWRLRRRMLDRGLRPSAAAQYWPMQKAKVHDFLKKLRSSPEDFRHHVDHLQGAIIMSLVYGYDVKDHDDPYVKDALDANTLGQAAVLPGGVIVNSLPFLRHFPEWLPGMGFHALAREFARLGHVMVHRPFEFVKERMRNGTSRLCITQANLQELDDTDSADFKEAERAVAEASGSLYGAGSDTTVSAICTLLLALILYPDVQRRAQAELDAVTGGKRLPNYEDRASLPYIEAVCKEVLRWRTVAPAGIPHLNTEDDIYEGHFIPKGAMIISNIWAILRDPSIYPDPDEFKPERYLNASGQSRDDLTPTAAFGFGKRICPGRHVAENTLFIVAASFLATYSIGKAKDAQGNEIPVGRGYVGAIISYPDDFKCSIVPRSATTEELIAAESWDT</sequence>
<accession>A0ACB8T7S2</accession>
<organism evidence="1 2">
    <name type="scientific">Artomyces pyxidatus</name>
    <dbReference type="NCBI Taxonomy" id="48021"/>
    <lineage>
        <taxon>Eukaryota</taxon>
        <taxon>Fungi</taxon>
        <taxon>Dikarya</taxon>
        <taxon>Basidiomycota</taxon>
        <taxon>Agaricomycotina</taxon>
        <taxon>Agaricomycetes</taxon>
        <taxon>Russulales</taxon>
        <taxon>Auriscalpiaceae</taxon>
        <taxon>Artomyces</taxon>
    </lineage>
</organism>
<reference evidence="1" key="1">
    <citation type="submission" date="2021-03" db="EMBL/GenBank/DDBJ databases">
        <authorList>
            <consortium name="DOE Joint Genome Institute"/>
            <person name="Ahrendt S."/>
            <person name="Looney B.P."/>
            <person name="Miyauchi S."/>
            <person name="Morin E."/>
            <person name="Drula E."/>
            <person name="Courty P.E."/>
            <person name="Chicoki N."/>
            <person name="Fauchery L."/>
            <person name="Kohler A."/>
            <person name="Kuo A."/>
            <person name="Labutti K."/>
            <person name="Pangilinan J."/>
            <person name="Lipzen A."/>
            <person name="Riley R."/>
            <person name="Andreopoulos W."/>
            <person name="He G."/>
            <person name="Johnson J."/>
            <person name="Barry K.W."/>
            <person name="Grigoriev I.V."/>
            <person name="Nagy L."/>
            <person name="Hibbett D."/>
            <person name="Henrissat B."/>
            <person name="Matheny P.B."/>
            <person name="Labbe J."/>
            <person name="Martin F."/>
        </authorList>
    </citation>
    <scope>NUCLEOTIDE SEQUENCE</scope>
    <source>
        <strain evidence="1">HHB10654</strain>
    </source>
</reference>
<evidence type="ECO:0000313" key="2">
    <source>
        <dbReference type="Proteomes" id="UP000814140"/>
    </source>
</evidence>
<keyword evidence="2" id="KW-1185">Reference proteome</keyword>
<comment type="caution">
    <text evidence="1">The sequence shown here is derived from an EMBL/GenBank/DDBJ whole genome shotgun (WGS) entry which is preliminary data.</text>
</comment>
<protein>
    <submittedName>
        <fullName evidence="1">CyP450 monooxygenase</fullName>
    </submittedName>
</protein>
<keyword evidence="1" id="KW-0503">Monooxygenase</keyword>
<proteinExistence type="predicted"/>
<evidence type="ECO:0000313" key="1">
    <source>
        <dbReference type="EMBL" id="KAI0064828.1"/>
    </source>
</evidence>
<keyword evidence="1" id="KW-0560">Oxidoreductase</keyword>
<name>A0ACB8T7S2_9AGAM</name>